<dbReference type="GO" id="GO:0008897">
    <property type="term" value="F:holo-[acyl-carrier-protein] synthase activity"/>
    <property type="evidence" value="ECO:0007669"/>
    <property type="project" value="UniProtKB-UniRule"/>
</dbReference>
<keyword evidence="5 8" id="KW-0460">Magnesium</keyword>
<evidence type="ECO:0000256" key="2">
    <source>
        <dbReference type="ARBA" id="ARBA00022679"/>
    </source>
</evidence>
<keyword evidence="7 8" id="KW-0275">Fatty acid biosynthesis</keyword>
<proteinExistence type="inferred from homology"/>
<comment type="caution">
    <text evidence="10">The sequence shown here is derived from an EMBL/GenBank/DDBJ whole genome shotgun (WGS) entry which is preliminary data.</text>
</comment>
<dbReference type="Proteomes" id="UP000634004">
    <property type="component" value="Unassembled WGS sequence"/>
</dbReference>
<dbReference type="EC" id="2.7.8.7" evidence="8"/>
<evidence type="ECO:0000256" key="5">
    <source>
        <dbReference type="ARBA" id="ARBA00022842"/>
    </source>
</evidence>
<dbReference type="HAMAP" id="MF_00101">
    <property type="entry name" value="AcpS"/>
    <property type="match status" value="1"/>
</dbReference>
<evidence type="ECO:0000256" key="1">
    <source>
        <dbReference type="ARBA" id="ARBA00022516"/>
    </source>
</evidence>
<dbReference type="NCBIfam" id="TIGR00516">
    <property type="entry name" value="acpS"/>
    <property type="match status" value="1"/>
</dbReference>
<accession>A0A8J3G227</accession>
<name>A0A8J3G227_9PROT</name>
<gene>
    <name evidence="8 10" type="primary">acpS</name>
    <name evidence="10" type="ORF">GCM10009069_13580</name>
</gene>
<feature type="domain" description="4'-phosphopantetheinyl transferase" evidence="9">
    <location>
        <begin position="4"/>
        <end position="97"/>
    </location>
</feature>
<comment type="catalytic activity">
    <reaction evidence="8">
        <text>apo-[ACP] + CoA = holo-[ACP] + adenosine 3',5'-bisphosphate + H(+)</text>
        <dbReference type="Rhea" id="RHEA:12068"/>
        <dbReference type="Rhea" id="RHEA-COMP:9685"/>
        <dbReference type="Rhea" id="RHEA-COMP:9690"/>
        <dbReference type="ChEBI" id="CHEBI:15378"/>
        <dbReference type="ChEBI" id="CHEBI:29999"/>
        <dbReference type="ChEBI" id="CHEBI:57287"/>
        <dbReference type="ChEBI" id="CHEBI:58343"/>
        <dbReference type="ChEBI" id="CHEBI:64479"/>
        <dbReference type="EC" id="2.7.8.7"/>
    </reaction>
</comment>
<evidence type="ECO:0000256" key="8">
    <source>
        <dbReference type="HAMAP-Rule" id="MF_00101"/>
    </source>
</evidence>
<keyword evidence="6 8" id="KW-0443">Lipid metabolism</keyword>
<dbReference type="InterPro" id="IPR037143">
    <property type="entry name" value="4-PPantetheinyl_Trfase_dom_sf"/>
</dbReference>
<comment type="cofactor">
    <cofactor evidence="8">
        <name>Mg(2+)</name>
        <dbReference type="ChEBI" id="CHEBI:18420"/>
    </cofactor>
</comment>
<reference evidence="10" key="1">
    <citation type="journal article" date="2014" name="Int. J. Syst. Evol. Microbiol.">
        <title>Complete genome sequence of Corynebacterium casei LMG S-19264T (=DSM 44701T), isolated from a smear-ripened cheese.</title>
        <authorList>
            <consortium name="US DOE Joint Genome Institute (JGI-PGF)"/>
            <person name="Walter F."/>
            <person name="Albersmeier A."/>
            <person name="Kalinowski J."/>
            <person name="Ruckert C."/>
        </authorList>
    </citation>
    <scope>NUCLEOTIDE SEQUENCE</scope>
    <source>
        <strain evidence="10">KCTC 32513</strain>
    </source>
</reference>
<dbReference type="GO" id="GO:0005737">
    <property type="term" value="C:cytoplasm"/>
    <property type="evidence" value="ECO:0007669"/>
    <property type="project" value="UniProtKB-SubCell"/>
</dbReference>
<keyword evidence="3 8" id="KW-0479">Metal-binding</keyword>
<keyword evidence="11" id="KW-1185">Reference proteome</keyword>
<reference evidence="10" key="2">
    <citation type="submission" date="2020-09" db="EMBL/GenBank/DDBJ databases">
        <authorList>
            <person name="Sun Q."/>
            <person name="Kim S."/>
        </authorList>
    </citation>
    <scope>NUCLEOTIDE SEQUENCE</scope>
    <source>
        <strain evidence="10">KCTC 32513</strain>
    </source>
</reference>
<dbReference type="InterPro" id="IPR008278">
    <property type="entry name" value="4-PPantetheinyl_Trfase_dom"/>
</dbReference>
<evidence type="ECO:0000259" key="9">
    <source>
        <dbReference type="Pfam" id="PF01648"/>
    </source>
</evidence>
<evidence type="ECO:0000313" key="10">
    <source>
        <dbReference type="EMBL" id="GHA91666.1"/>
    </source>
</evidence>
<protein>
    <recommendedName>
        <fullName evidence="8">Holo-[acyl-carrier-protein] synthase</fullName>
        <shortName evidence="8">Holo-ACP synthase</shortName>
        <ecNumber evidence="8">2.7.8.7</ecNumber>
    </recommendedName>
    <alternativeName>
        <fullName evidence="8">4'-phosphopantetheinyl transferase AcpS</fullName>
    </alternativeName>
</protein>
<dbReference type="GO" id="GO:0006633">
    <property type="term" value="P:fatty acid biosynthetic process"/>
    <property type="evidence" value="ECO:0007669"/>
    <property type="project" value="UniProtKB-UniRule"/>
</dbReference>
<organism evidence="10 11">
    <name type="scientific">Algimonas arctica</name>
    <dbReference type="NCBI Taxonomy" id="1479486"/>
    <lineage>
        <taxon>Bacteria</taxon>
        <taxon>Pseudomonadati</taxon>
        <taxon>Pseudomonadota</taxon>
        <taxon>Alphaproteobacteria</taxon>
        <taxon>Maricaulales</taxon>
        <taxon>Robiginitomaculaceae</taxon>
        <taxon>Algimonas</taxon>
    </lineage>
</organism>
<comment type="similarity">
    <text evidence="8">Belongs to the P-Pant transferase superfamily. AcpS family.</text>
</comment>
<dbReference type="AlphaFoldDB" id="A0A8J3G227"/>
<feature type="binding site" evidence="8">
    <location>
        <position position="57"/>
    </location>
    <ligand>
        <name>Mg(2+)</name>
        <dbReference type="ChEBI" id="CHEBI:18420"/>
    </ligand>
</feature>
<dbReference type="NCBIfam" id="TIGR00556">
    <property type="entry name" value="pantethn_trn"/>
    <property type="match status" value="1"/>
</dbReference>
<keyword evidence="8" id="KW-0963">Cytoplasm</keyword>
<keyword evidence="1 8" id="KW-0444">Lipid biosynthesis</keyword>
<feature type="binding site" evidence="8">
    <location>
        <position position="8"/>
    </location>
    <ligand>
        <name>Mg(2+)</name>
        <dbReference type="ChEBI" id="CHEBI:18420"/>
    </ligand>
</feature>
<dbReference type="SUPFAM" id="SSF56214">
    <property type="entry name" value="4'-phosphopantetheinyl transferase"/>
    <property type="match status" value="1"/>
</dbReference>
<keyword evidence="2 8" id="KW-0808">Transferase</keyword>
<dbReference type="InterPro" id="IPR004568">
    <property type="entry name" value="Ppantetheine-prot_Trfase_dom"/>
</dbReference>
<evidence type="ECO:0000256" key="6">
    <source>
        <dbReference type="ARBA" id="ARBA00023098"/>
    </source>
</evidence>
<dbReference type="Pfam" id="PF01648">
    <property type="entry name" value="ACPS"/>
    <property type="match status" value="1"/>
</dbReference>
<sequence>MILGIGTDICDIRRIRKIYDRHTDRFAAKVLTAAEREKCLARMDPVPCLSKRFAAKEAVAKALASEQTGALSWHDVEIYNDQSGRPGVLLHGDAAERLRAMLPEDHTAHIRVSLSDEVDFAVAFAVVEARPGC</sequence>
<dbReference type="EMBL" id="BMZH01000004">
    <property type="protein sequence ID" value="GHA91666.1"/>
    <property type="molecule type" value="Genomic_DNA"/>
</dbReference>
<comment type="function">
    <text evidence="8">Transfers the 4'-phosphopantetheine moiety from coenzyme A to a Ser of acyl-carrier-protein.</text>
</comment>
<evidence type="ECO:0000313" key="11">
    <source>
        <dbReference type="Proteomes" id="UP000634004"/>
    </source>
</evidence>
<dbReference type="Gene3D" id="3.90.470.20">
    <property type="entry name" value="4'-phosphopantetheinyl transferase domain"/>
    <property type="match status" value="1"/>
</dbReference>
<evidence type="ECO:0000256" key="3">
    <source>
        <dbReference type="ARBA" id="ARBA00022723"/>
    </source>
</evidence>
<dbReference type="GO" id="GO:0000287">
    <property type="term" value="F:magnesium ion binding"/>
    <property type="evidence" value="ECO:0007669"/>
    <property type="project" value="UniProtKB-UniRule"/>
</dbReference>
<dbReference type="RefSeq" id="WP_189496744.1">
    <property type="nucleotide sequence ID" value="NZ_BMZH01000004.1"/>
</dbReference>
<dbReference type="InterPro" id="IPR002582">
    <property type="entry name" value="ACPS"/>
</dbReference>
<evidence type="ECO:0000256" key="7">
    <source>
        <dbReference type="ARBA" id="ARBA00023160"/>
    </source>
</evidence>
<evidence type="ECO:0000256" key="4">
    <source>
        <dbReference type="ARBA" id="ARBA00022832"/>
    </source>
</evidence>
<comment type="subcellular location">
    <subcellularLocation>
        <location evidence="8">Cytoplasm</location>
    </subcellularLocation>
</comment>
<keyword evidence="4 8" id="KW-0276">Fatty acid metabolism</keyword>